<keyword evidence="2" id="KW-0732">Signal</keyword>
<dbReference type="InterPro" id="IPR014194">
    <property type="entry name" value="Spore_III_AE"/>
</dbReference>
<evidence type="ECO:0000313" key="4">
    <source>
        <dbReference type="Proteomes" id="UP000006294"/>
    </source>
</evidence>
<dbReference type="eggNOG" id="ENOG502Z7PW">
    <property type="taxonomic scope" value="Bacteria"/>
</dbReference>
<feature type="signal peptide" evidence="2">
    <location>
        <begin position="1"/>
        <end position="24"/>
    </location>
</feature>
<keyword evidence="4" id="KW-1185">Reference proteome</keyword>
<dbReference type="AlphaFoldDB" id="K0IY03"/>
<dbReference type="OrthoDB" id="2373222at2"/>
<reference evidence="3 4" key="1">
    <citation type="submission" date="2011-01" db="EMBL/GenBank/DDBJ databases">
        <title>Whole genome sequence of Amphibacillus xylinus NBRC 15112.</title>
        <authorList>
            <person name="Nakazawa H."/>
            <person name="Katano Y."/>
            <person name="Nakamura S."/>
            <person name="Sasagawa M."/>
            <person name="Fukada J."/>
            <person name="Arai T."/>
            <person name="Sasakura N."/>
            <person name="Mochizuki D."/>
            <person name="Hosoyama A."/>
            <person name="Harada K."/>
            <person name="Horikawa H."/>
            <person name="Kato Y."/>
            <person name="Harada T."/>
            <person name="Sasaki K."/>
            <person name="Sekiguchi M."/>
            <person name="Hodoyama M."/>
            <person name="Nishiko R."/>
            <person name="Narita H."/>
            <person name="Hanamaki A."/>
            <person name="Hata C."/>
            <person name="Konno Y."/>
            <person name="Niimura Y."/>
            <person name="Yamazaki S."/>
            <person name="Fujita N."/>
        </authorList>
    </citation>
    <scope>NUCLEOTIDE SEQUENCE [LARGE SCALE GENOMIC DNA]</scope>
    <source>
        <strain evidence="4">ATCC 51415 / DSM 6626 / JCM 7361 / LMG 17667 / NBRC 15112 / Ep01</strain>
    </source>
</reference>
<evidence type="ECO:0000313" key="3">
    <source>
        <dbReference type="EMBL" id="BAM47299.1"/>
    </source>
</evidence>
<dbReference type="HOGENOM" id="CLU_046838_1_1_9"/>
<keyword evidence="1" id="KW-0472">Membrane</keyword>
<accession>K0IY03</accession>
<feature type="transmembrane region" description="Helical" evidence="1">
    <location>
        <begin position="361"/>
        <end position="385"/>
    </location>
</feature>
<dbReference type="RefSeq" id="WP_015009904.1">
    <property type="nucleotide sequence ID" value="NC_018704.1"/>
</dbReference>
<dbReference type="Proteomes" id="UP000006294">
    <property type="component" value="Chromosome"/>
</dbReference>
<feature type="transmembrane region" description="Helical" evidence="1">
    <location>
        <begin position="242"/>
        <end position="260"/>
    </location>
</feature>
<dbReference type="Pfam" id="PF09546">
    <property type="entry name" value="Spore_III_AE"/>
    <property type="match status" value="1"/>
</dbReference>
<sequence>MTKCLNVLIFCILLCLIFQIDVQAESVDSNDVSIQPDSLLDEIDVSELESYWSDVRSDYSKFIPNVDRLTVRDLITNQGQLTFIDWVIAIIQLLGQEIFLNGQLLGQLILIAIISALLKNIQSSFQSNTVTVVANFVLMMILTTIAVSSFTVISELIIDTISKMHNFIIAILPLILGLMAMLGGVFSASFFHPLIISFLYFIVVLVDKVVLVLIFLSLVLHLVSQMNQTFQLTKLADLLRKISLGLLFMSLTIFLTILSAKGTITAVQDGLGIKTAKFVTNNFIPVVGRMLSEATDTIFATTQVIKNGLGLFGLITILLVVCLPIIKVAVIGGFYKFAAAILQPIGDDQVVKSISIISDHVFYLLAILVVVSFMFLMIIVVLLIASNLTLMIR</sequence>
<keyword evidence="1" id="KW-1133">Transmembrane helix</keyword>
<proteinExistence type="predicted"/>
<dbReference type="STRING" id="698758.AXY_11670"/>
<dbReference type="KEGG" id="axl:AXY_11670"/>
<feature type="transmembrane region" description="Helical" evidence="1">
    <location>
        <begin position="165"/>
        <end position="186"/>
    </location>
</feature>
<evidence type="ECO:0000256" key="2">
    <source>
        <dbReference type="SAM" id="SignalP"/>
    </source>
</evidence>
<evidence type="ECO:0000256" key="1">
    <source>
        <dbReference type="SAM" id="Phobius"/>
    </source>
</evidence>
<feature type="transmembrane region" description="Helical" evidence="1">
    <location>
        <begin position="198"/>
        <end position="222"/>
    </location>
</feature>
<feature type="chain" id="PRO_5003835870" evidence="2">
    <location>
        <begin position="25"/>
        <end position="393"/>
    </location>
</feature>
<dbReference type="NCBIfam" id="TIGR02829">
    <property type="entry name" value="spore_III_AE"/>
    <property type="match status" value="1"/>
</dbReference>
<dbReference type="EMBL" id="AP012050">
    <property type="protein sequence ID" value="BAM47299.1"/>
    <property type="molecule type" value="Genomic_DNA"/>
</dbReference>
<keyword evidence="1" id="KW-0812">Transmembrane</keyword>
<feature type="transmembrane region" description="Helical" evidence="1">
    <location>
        <begin position="98"/>
        <end position="118"/>
    </location>
</feature>
<feature type="transmembrane region" description="Helical" evidence="1">
    <location>
        <begin position="130"/>
        <end position="153"/>
    </location>
</feature>
<name>K0IY03_AMPXN</name>
<feature type="transmembrane region" description="Helical" evidence="1">
    <location>
        <begin position="309"/>
        <end position="335"/>
    </location>
</feature>
<organism evidence="3 4">
    <name type="scientific">Amphibacillus xylanus (strain ATCC 51415 / DSM 6626 / JCM 7361 / LMG 17667 / NBRC 15112 / Ep01)</name>
    <dbReference type="NCBI Taxonomy" id="698758"/>
    <lineage>
        <taxon>Bacteria</taxon>
        <taxon>Bacillati</taxon>
        <taxon>Bacillota</taxon>
        <taxon>Bacilli</taxon>
        <taxon>Bacillales</taxon>
        <taxon>Bacillaceae</taxon>
        <taxon>Amphibacillus</taxon>
    </lineage>
</organism>
<protein>
    <submittedName>
        <fullName evidence="3">Stage III sporulation protein AE</fullName>
    </submittedName>
</protein>
<gene>
    <name evidence="3" type="primary">spoIIIAE</name>
    <name evidence="3" type="ordered locus">AXY_11670</name>
</gene>